<gene>
    <name evidence="1" type="ORF">EZ456_11885</name>
</gene>
<protein>
    <submittedName>
        <fullName evidence="1">Uncharacterized protein</fullName>
    </submittedName>
</protein>
<sequence length="30" mass="3767">MIFNGKVIEFILHHLFHKQWIFLRKLIQLC</sequence>
<keyword evidence="2" id="KW-1185">Reference proteome</keyword>
<organism evidence="1 2">
    <name type="scientific">Pedobacter psychrodurus</name>
    <dbReference type="NCBI Taxonomy" id="2530456"/>
    <lineage>
        <taxon>Bacteria</taxon>
        <taxon>Pseudomonadati</taxon>
        <taxon>Bacteroidota</taxon>
        <taxon>Sphingobacteriia</taxon>
        <taxon>Sphingobacteriales</taxon>
        <taxon>Sphingobacteriaceae</taxon>
        <taxon>Pedobacter</taxon>
    </lineage>
</organism>
<accession>A0A4R0Q295</accession>
<reference evidence="1 2" key="1">
    <citation type="submission" date="2019-02" db="EMBL/GenBank/DDBJ databases">
        <title>Pedobacter sp. RP-3-21 sp. nov., isolated from Arctic soil.</title>
        <authorList>
            <person name="Dahal R.H."/>
        </authorList>
    </citation>
    <scope>NUCLEOTIDE SEQUENCE [LARGE SCALE GENOMIC DNA]</scope>
    <source>
        <strain evidence="1 2">RP-3-21</strain>
    </source>
</reference>
<comment type="caution">
    <text evidence="1">The sequence shown here is derived from an EMBL/GenBank/DDBJ whole genome shotgun (WGS) entry which is preliminary data.</text>
</comment>
<evidence type="ECO:0000313" key="1">
    <source>
        <dbReference type="EMBL" id="TCD26791.1"/>
    </source>
</evidence>
<evidence type="ECO:0000313" key="2">
    <source>
        <dbReference type="Proteomes" id="UP000293925"/>
    </source>
</evidence>
<dbReference type="Proteomes" id="UP000293925">
    <property type="component" value="Unassembled WGS sequence"/>
</dbReference>
<proteinExistence type="predicted"/>
<dbReference type="AlphaFoldDB" id="A0A4R0Q295"/>
<dbReference type="EMBL" id="SJSO01000008">
    <property type="protein sequence ID" value="TCD26791.1"/>
    <property type="molecule type" value="Genomic_DNA"/>
</dbReference>
<name>A0A4R0Q295_9SPHI</name>